<dbReference type="GO" id="GO:1900753">
    <property type="term" value="P:doxorubicin transport"/>
    <property type="evidence" value="ECO:0007669"/>
    <property type="project" value="InterPro"/>
</dbReference>
<dbReference type="GO" id="GO:0046677">
    <property type="term" value="P:response to antibiotic"/>
    <property type="evidence" value="ECO:0007669"/>
    <property type="project" value="UniProtKB-KW"/>
</dbReference>
<dbReference type="SMART" id="SM00382">
    <property type="entry name" value="AAA"/>
    <property type="match status" value="1"/>
</dbReference>
<evidence type="ECO:0000256" key="9">
    <source>
        <dbReference type="ARBA" id="ARBA00049985"/>
    </source>
</evidence>
<dbReference type="Pfam" id="PF00005">
    <property type="entry name" value="ABC_tran"/>
    <property type="match status" value="1"/>
</dbReference>
<evidence type="ECO:0000256" key="8">
    <source>
        <dbReference type="ARBA" id="ARBA00023251"/>
    </source>
</evidence>
<dbReference type="OrthoDB" id="9804819at2"/>
<dbReference type="AlphaFoldDB" id="A0A2A9E8K8"/>
<feature type="domain" description="ABC transporter" evidence="10">
    <location>
        <begin position="16"/>
        <end position="246"/>
    </location>
</feature>
<dbReference type="EMBL" id="PDJG01000001">
    <property type="protein sequence ID" value="PFG35288.1"/>
    <property type="molecule type" value="Genomic_DNA"/>
</dbReference>
<dbReference type="Proteomes" id="UP000225548">
    <property type="component" value="Unassembled WGS sequence"/>
</dbReference>
<keyword evidence="7" id="KW-0472">Membrane</keyword>
<keyword evidence="2" id="KW-0813">Transport</keyword>
<dbReference type="NCBIfam" id="TIGR01188">
    <property type="entry name" value="drrA"/>
    <property type="match status" value="1"/>
</dbReference>
<dbReference type="PANTHER" id="PTHR42711:SF19">
    <property type="entry name" value="DOXORUBICIN RESISTANCE ATP-BINDING PROTEIN DRRA"/>
    <property type="match status" value="1"/>
</dbReference>
<keyword evidence="8" id="KW-0046">Antibiotic resistance</keyword>
<evidence type="ECO:0000256" key="1">
    <source>
        <dbReference type="ARBA" id="ARBA00004413"/>
    </source>
</evidence>
<name>A0A2A9E8K8_9MICO</name>
<protein>
    <submittedName>
        <fullName evidence="11">ABC-2 type transport system ATP-binding protein</fullName>
    </submittedName>
</protein>
<sequence>MTHTTSSARAGSTPVIHARGLVKHYGKVTALDGVDLDVPEGTVLGLLGPNGAGKTTIVRILSTLLRPTSGTAEVAGIDVLANPAGVRERIGLSGQYAAVDEYLTGFENLDMIGRLYHLGRRRSRDRARELLEQFSLAEAGDRPTRTYSGGMRRRLDLAGALVAHPPVLFLDEPTTGLDPRGRTDMWEVIRSLVSEGTTLLLTTQYLEEADLLADEIVVIDRGRAIARGTATDLKRTVGGERLEITVADRTRLPDAEAVVAGLELGQPHVDTERRIVSVAADDGVSTLSAALRAFEPTGMALEDAALRRPTLDDVFLALTGRTTETAAAAETETP</sequence>
<dbReference type="Gene3D" id="3.40.50.300">
    <property type="entry name" value="P-loop containing nucleotide triphosphate hydrolases"/>
    <property type="match status" value="1"/>
</dbReference>
<keyword evidence="6" id="KW-1278">Translocase</keyword>
<keyword evidence="12" id="KW-1185">Reference proteome</keyword>
<dbReference type="InterPro" id="IPR003593">
    <property type="entry name" value="AAA+_ATPase"/>
</dbReference>
<dbReference type="PROSITE" id="PS50893">
    <property type="entry name" value="ABC_TRANSPORTER_2"/>
    <property type="match status" value="1"/>
</dbReference>
<dbReference type="GO" id="GO:0005886">
    <property type="term" value="C:plasma membrane"/>
    <property type="evidence" value="ECO:0007669"/>
    <property type="project" value="UniProtKB-SubCell"/>
</dbReference>
<dbReference type="PROSITE" id="PS00211">
    <property type="entry name" value="ABC_TRANSPORTER_1"/>
    <property type="match status" value="1"/>
</dbReference>
<evidence type="ECO:0000313" key="12">
    <source>
        <dbReference type="Proteomes" id="UP000225548"/>
    </source>
</evidence>
<evidence type="ECO:0000256" key="6">
    <source>
        <dbReference type="ARBA" id="ARBA00022967"/>
    </source>
</evidence>
<gene>
    <name evidence="11" type="ORF">ATL42_3232</name>
</gene>
<dbReference type="GO" id="GO:0043215">
    <property type="term" value="P:daunorubicin transport"/>
    <property type="evidence" value="ECO:0007669"/>
    <property type="project" value="InterPro"/>
</dbReference>
<comment type="subcellular location">
    <subcellularLocation>
        <location evidence="1">Cell membrane</location>
        <topology evidence="1">Peripheral membrane protein</topology>
        <orientation evidence="1">Cytoplasmic side</orientation>
    </subcellularLocation>
</comment>
<dbReference type="SUPFAM" id="SSF52540">
    <property type="entry name" value="P-loop containing nucleoside triphosphate hydrolases"/>
    <property type="match status" value="1"/>
</dbReference>
<dbReference type="GO" id="GO:0016887">
    <property type="term" value="F:ATP hydrolysis activity"/>
    <property type="evidence" value="ECO:0007669"/>
    <property type="project" value="InterPro"/>
</dbReference>
<organism evidence="11 12">
    <name type="scientific">Sanguibacter antarcticus</name>
    <dbReference type="NCBI Taxonomy" id="372484"/>
    <lineage>
        <taxon>Bacteria</taxon>
        <taxon>Bacillati</taxon>
        <taxon>Actinomycetota</taxon>
        <taxon>Actinomycetes</taxon>
        <taxon>Micrococcales</taxon>
        <taxon>Sanguibacteraceae</taxon>
        <taxon>Sanguibacter</taxon>
    </lineage>
</organism>
<dbReference type="PANTHER" id="PTHR42711">
    <property type="entry name" value="ABC TRANSPORTER ATP-BINDING PROTEIN"/>
    <property type="match status" value="1"/>
</dbReference>
<keyword evidence="4" id="KW-0547">Nucleotide-binding</keyword>
<evidence type="ECO:0000256" key="2">
    <source>
        <dbReference type="ARBA" id="ARBA00022448"/>
    </source>
</evidence>
<evidence type="ECO:0000256" key="5">
    <source>
        <dbReference type="ARBA" id="ARBA00022840"/>
    </source>
</evidence>
<evidence type="ECO:0000256" key="7">
    <source>
        <dbReference type="ARBA" id="ARBA00023136"/>
    </source>
</evidence>
<comment type="similarity">
    <text evidence="9">Belongs to the ABC transporter superfamily. Drug exporter-1 (DrugE1) (TC 3.A.1.105) family.</text>
</comment>
<dbReference type="InterPro" id="IPR017871">
    <property type="entry name" value="ABC_transporter-like_CS"/>
</dbReference>
<proteinExistence type="inferred from homology"/>
<keyword evidence="5 11" id="KW-0067">ATP-binding</keyword>
<evidence type="ECO:0000256" key="4">
    <source>
        <dbReference type="ARBA" id="ARBA00022741"/>
    </source>
</evidence>
<evidence type="ECO:0000256" key="3">
    <source>
        <dbReference type="ARBA" id="ARBA00022475"/>
    </source>
</evidence>
<keyword evidence="3" id="KW-1003">Cell membrane</keyword>
<dbReference type="GO" id="GO:0005524">
    <property type="term" value="F:ATP binding"/>
    <property type="evidence" value="ECO:0007669"/>
    <property type="project" value="UniProtKB-KW"/>
</dbReference>
<evidence type="ECO:0000313" key="11">
    <source>
        <dbReference type="EMBL" id="PFG35288.1"/>
    </source>
</evidence>
<dbReference type="InterPro" id="IPR005894">
    <property type="entry name" value="DrrA"/>
</dbReference>
<comment type="caution">
    <text evidence="11">The sequence shown here is derived from an EMBL/GenBank/DDBJ whole genome shotgun (WGS) entry which is preliminary data.</text>
</comment>
<dbReference type="InterPro" id="IPR003439">
    <property type="entry name" value="ABC_transporter-like_ATP-bd"/>
</dbReference>
<evidence type="ECO:0000259" key="10">
    <source>
        <dbReference type="PROSITE" id="PS50893"/>
    </source>
</evidence>
<dbReference type="InterPro" id="IPR050763">
    <property type="entry name" value="ABC_transporter_ATP-binding"/>
</dbReference>
<accession>A0A2A9E8K8</accession>
<dbReference type="RefSeq" id="WP_098456195.1">
    <property type="nucleotide sequence ID" value="NZ_PDJG01000001.1"/>
</dbReference>
<dbReference type="InterPro" id="IPR027417">
    <property type="entry name" value="P-loop_NTPase"/>
</dbReference>
<reference evidence="11 12" key="1">
    <citation type="submission" date="2017-10" db="EMBL/GenBank/DDBJ databases">
        <title>Sequencing the genomes of 1000 actinobacteria strains.</title>
        <authorList>
            <person name="Klenk H.-P."/>
        </authorList>
    </citation>
    <scope>NUCLEOTIDE SEQUENCE [LARGE SCALE GENOMIC DNA]</scope>
    <source>
        <strain evidence="11 12">DSM 18966</strain>
    </source>
</reference>
<dbReference type="FunFam" id="3.40.50.300:FF:000589">
    <property type="entry name" value="ABC transporter, ATP-binding subunit"/>
    <property type="match status" value="1"/>
</dbReference>